<dbReference type="Proteomes" id="UP000830671">
    <property type="component" value="Chromosome 9"/>
</dbReference>
<protein>
    <submittedName>
        <fullName evidence="2">Uncharacterized protein</fullName>
    </submittedName>
</protein>
<organism evidence="2 3">
    <name type="scientific">Colletotrichum lupini</name>
    <dbReference type="NCBI Taxonomy" id="145971"/>
    <lineage>
        <taxon>Eukaryota</taxon>
        <taxon>Fungi</taxon>
        <taxon>Dikarya</taxon>
        <taxon>Ascomycota</taxon>
        <taxon>Pezizomycotina</taxon>
        <taxon>Sordariomycetes</taxon>
        <taxon>Hypocreomycetidae</taxon>
        <taxon>Glomerellales</taxon>
        <taxon>Glomerellaceae</taxon>
        <taxon>Colletotrichum</taxon>
        <taxon>Colletotrichum acutatum species complex</taxon>
    </lineage>
</organism>
<evidence type="ECO:0000313" key="2">
    <source>
        <dbReference type="EMBL" id="UQC91609.1"/>
    </source>
</evidence>
<gene>
    <name evidence="2" type="ORF">CLUP02_17145</name>
</gene>
<reference evidence="2" key="1">
    <citation type="journal article" date="2021" name="Mol. Plant Microbe Interact.">
        <title>Complete Genome Sequence of the Plant-Pathogenic Fungus Colletotrichum lupini.</title>
        <authorList>
            <person name="Baroncelli R."/>
            <person name="Pensec F."/>
            <person name="Da Lio D."/>
            <person name="Boufleur T."/>
            <person name="Vicente I."/>
            <person name="Sarrocco S."/>
            <person name="Picot A."/>
            <person name="Baraldi E."/>
            <person name="Sukno S."/>
            <person name="Thon M."/>
            <person name="Le Floch G."/>
        </authorList>
    </citation>
    <scope>NUCLEOTIDE SEQUENCE</scope>
    <source>
        <strain evidence="2">IMI 504893</strain>
    </source>
</reference>
<accession>A0A9Q8T999</accession>
<name>A0A9Q8T999_9PEZI</name>
<evidence type="ECO:0000256" key="1">
    <source>
        <dbReference type="SAM" id="MobiDB-lite"/>
    </source>
</evidence>
<feature type="region of interest" description="Disordered" evidence="1">
    <location>
        <begin position="294"/>
        <end position="357"/>
    </location>
</feature>
<dbReference type="AlphaFoldDB" id="A0A9Q8T999"/>
<evidence type="ECO:0000313" key="3">
    <source>
        <dbReference type="Proteomes" id="UP000830671"/>
    </source>
</evidence>
<dbReference type="RefSeq" id="XP_049153207.1">
    <property type="nucleotide sequence ID" value="XM_049296060.1"/>
</dbReference>
<proteinExistence type="predicted"/>
<dbReference type="GeneID" id="73351070"/>
<keyword evidence="3" id="KW-1185">Reference proteome</keyword>
<feature type="compositionally biased region" description="Polar residues" evidence="1">
    <location>
        <begin position="317"/>
        <end position="344"/>
    </location>
</feature>
<dbReference type="EMBL" id="CP019481">
    <property type="protein sequence ID" value="UQC91609.1"/>
    <property type="molecule type" value="Genomic_DNA"/>
</dbReference>
<dbReference type="KEGG" id="clup:CLUP02_17145"/>
<sequence length="492" mass="54515">MTNGNGALITSRKFEQQTSPMAKHHKLLKGMHSPNTMLKLLMLLYCRNLVVTAWNCKTLSTQLPLPSHMTRYKNLATYFIGLLALGDLRVYDIYGSGPLLSAVDQRSTHFSTQISTSYITMTSPHANQEALKIILTKLNRLELRFNEIDGRLGAIECSVVSDTSTNLPSSPTARQSVSSCTCTLSDIPQPLFQENYKLRQCSASTYRASVDRLRRRFEFDACSEIAPRISEEEVVSPEFDLEEIIDGYSDAQSVSVYPSRSVSRFSFGPRESRPSRDIPDIPSLRYEDLMVHAEQTSYTESSRRSRRSSATETLSEIYNSPSTAATSFTQGSWAGSRRSSTAGTCSKRRGSLRRAGTLKINEGPKTENRNIDAPTGMELDLPVATKTNFMSAGEREDVLRVYQKAQKRAKACVTFGQRKVQNIRLRTAAPELINFGTAGDTVGTGLSASAFPVLKGSLALAYLLIEMTSQSKILHPLVVPIKRDDHSPKQIG</sequence>